<keyword evidence="4" id="KW-1185">Reference proteome</keyword>
<name>A0ABN1UBM5_9ACTN</name>
<sequence>MRTIRWGAAVAVAVLGVMSLPAVAAPRGIPECTNAELVASYHRTDAGMSHRYGRIVLTNQSDRLCSIRGYGGLSYVGHGDGTQIGAAADRTPSRVRTIVLEPGEKVVSPVSATVASAYPRRECRPAHVDGFRVYLPDETRSQFVKHPTTGCRNHRVHLLSHKAYRQP</sequence>
<proteinExistence type="predicted"/>
<dbReference type="InterPro" id="IPR025326">
    <property type="entry name" value="DUF4232"/>
</dbReference>
<feature type="domain" description="DUF4232" evidence="2">
    <location>
        <begin position="32"/>
        <end position="154"/>
    </location>
</feature>
<dbReference type="Proteomes" id="UP001499979">
    <property type="component" value="Unassembled WGS sequence"/>
</dbReference>
<comment type="caution">
    <text evidence="3">The sequence shown here is derived from an EMBL/GenBank/DDBJ whole genome shotgun (WGS) entry which is preliminary data.</text>
</comment>
<evidence type="ECO:0000256" key="1">
    <source>
        <dbReference type="SAM" id="SignalP"/>
    </source>
</evidence>
<keyword evidence="1" id="KW-0732">Signal</keyword>
<evidence type="ECO:0000259" key="2">
    <source>
        <dbReference type="Pfam" id="PF14016"/>
    </source>
</evidence>
<gene>
    <name evidence="3" type="ORF">GCM10009606_16470</name>
</gene>
<feature type="chain" id="PRO_5045940118" description="DUF4232 domain-containing protein" evidence="1">
    <location>
        <begin position="25"/>
        <end position="167"/>
    </location>
</feature>
<dbReference type="EMBL" id="BAAAJE010000006">
    <property type="protein sequence ID" value="GAA1137186.1"/>
    <property type="molecule type" value="Genomic_DNA"/>
</dbReference>
<organism evidence="3 4">
    <name type="scientific">Nocardioides aquiterrae</name>
    <dbReference type="NCBI Taxonomy" id="203799"/>
    <lineage>
        <taxon>Bacteria</taxon>
        <taxon>Bacillati</taxon>
        <taxon>Actinomycetota</taxon>
        <taxon>Actinomycetes</taxon>
        <taxon>Propionibacteriales</taxon>
        <taxon>Nocardioidaceae</taxon>
        <taxon>Nocardioides</taxon>
    </lineage>
</organism>
<feature type="signal peptide" evidence="1">
    <location>
        <begin position="1"/>
        <end position="24"/>
    </location>
</feature>
<protein>
    <recommendedName>
        <fullName evidence="2">DUF4232 domain-containing protein</fullName>
    </recommendedName>
</protein>
<reference evidence="3 4" key="1">
    <citation type="journal article" date="2019" name="Int. J. Syst. Evol. Microbiol.">
        <title>The Global Catalogue of Microorganisms (GCM) 10K type strain sequencing project: providing services to taxonomists for standard genome sequencing and annotation.</title>
        <authorList>
            <consortium name="The Broad Institute Genomics Platform"/>
            <consortium name="The Broad Institute Genome Sequencing Center for Infectious Disease"/>
            <person name="Wu L."/>
            <person name="Ma J."/>
        </authorList>
    </citation>
    <scope>NUCLEOTIDE SEQUENCE [LARGE SCALE GENOMIC DNA]</scope>
    <source>
        <strain evidence="3 4">JCM 11813</strain>
    </source>
</reference>
<accession>A0ABN1UBM5</accession>
<evidence type="ECO:0000313" key="4">
    <source>
        <dbReference type="Proteomes" id="UP001499979"/>
    </source>
</evidence>
<evidence type="ECO:0000313" key="3">
    <source>
        <dbReference type="EMBL" id="GAA1137186.1"/>
    </source>
</evidence>
<dbReference type="Pfam" id="PF14016">
    <property type="entry name" value="DUF4232"/>
    <property type="match status" value="1"/>
</dbReference>
<dbReference type="RefSeq" id="WP_343907013.1">
    <property type="nucleotide sequence ID" value="NZ_BAAAJE010000006.1"/>
</dbReference>